<evidence type="ECO:0000256" key="1">
    <source>
        <dbReference type="SAM" id="SignalP"/>
    </source>
</evidence>
<feature type="signal peptide" evidence="1">
    <location>
        <begin position="1"/>
        <end position="21"/>
    </location>
</feature>
<dbReference type="AlphaFoldDB" id="A0A7X2ZUJ8"/>
<name>A0A7X2ZUJ8_9FLAO</name>
<feature type="chain" id="PRO_5031077956" evidence="1">
    <location>
        <begin position="22"/>
        <end position="525"/>
    </location>
</feature>
<dbReference type="Pfam" id="PF13585">
    <property type="entry name" value="CHU_C"/>
    <property type="match status" value="1"/>
</dbReference>
<sequence length="525" mass="57890">MKFIFTLTLLLTSYLVISQQANDCIDAIVVCGNTNISSNATGFGTQELDGTNACLHYEENSLWLSLTIGTAGNLAFNIIPNSTDLVVDYDFYVFGPNNDCGNLDDPIRCNTTNPLKASLSYNETGLRDSETNFSGGPAELGNGYVSSIPAKVGEHYYILIDRPVGTGGFTLEWTGTAGFLPSPNVIQPDNIEICSSTTNTILNLTKNETTITTSPTANIEYYTSYNDAFDGINAIVDPTQFTYTDAVNQIYVRATNPNGCFEITDFAIHATSFDSPPNLSYEVCDEGFDGQGNFSINDIRQDAKNEISNDFAYTVSLHPDESTAMSNSNEITGSIFSSTSTIIYVRVSSTTNSNCYITYPISLTVTPSTPINIENVKIQESFSSYSVEIEIRKDGVYEYSLDGLNYQNEPRFDNVEAGFYTVFVRDINTCGSSKKDISIIGFPKFFTPNGDGANDVWQINGPNTNFENLAIHIYDRYGKLIKQINSNSVGWDGTMDGQPLPSSDYWFRITLTDEKQFKGHFSLKR</sequence>
<protein>
    <submittedName>
        <fullName evidence="2">Gliding motility-associated C-terminal domain-containing protein</fullName>
    </submittedName>
</protein>
<organism evidence="2 3">
    <name type="scientific">Zobellia amurskyensis</name>
    <dbReference type="NCBI Taxonomy" id="248905"/>
    <lineage>
        <taxon>Bacteria</taxon>
        <taxon>Pseudomonadati</taxon>
        <taxon>Bacteroidota</taxon>
        <taxon>Flavobacteriia</taxon>
        <taxon>Flavobacteriales</taxon>
        <taxon>Flavobacteriaceae</taxon>
        <taxon>Zobellia</taxon>
    </lineage>
</organism>
<dbReference type="EMBL" id="RCNR01000023">
    <property type="protein sequence ID" value="MUH36671.1"/>
    <property type="molecule type" value="Genomic_DNA"/>
</dbReference>
<dbReference type="NCBIfam" id="TIGR04131">
    <property type="entry name" value="Bac_Flav_CTERM"/>
    <property type="match status" value="1"/>
</dbReference>
<dbReference type="RefSeq" id="WP_155600170.1">
    <property type="nucleotide sequence ID" value="NZ_RCNR01000023.1"/>
</dbReference>
<evidence type="ECO:0000313" key="2">
    <source>
        <dbReference type="EMBL" id="MUH36671.1"/>
    </source>
</evidence>
<keyword evidence="3" id="KW-1185">Reference proteome</keyword>
<evidence type="ECO:0000313" key="3">
    <source>
        <dbReference type="Proteomes" id="UP000540519"/>
    </source>
</evidence>
<comment type="caution">
    <text evidence="2">The sequence shown here is derived from an EMBL/GenBank/DDBJ whole genome shotgun (WGS) entry which is preliminary data.</text>
</comment>
<dbReference type="OrthoDB" id="9813840at2"/>
<reference evidence="2 3" key="1">
    <citation type="journal article" date="2019" name="Mar. Drugs">
        <title>Comparative Genomics and CAZyme Genome Repertoires of Marine Zobellia amurskyensis KMM 3526(T) and Zobellia laminariae KMM 3676(T).</title>
        <authorList>
            <person name="Chernysheva N."/>
            <person name="Bystritskaya E."/>
            <person name="Stenkova A."/>
            <person name="Golovkin I."/>
            <person name="Nedashkovskaya O."/>
            <person name="Isaeva M."/>
        </authorList>
    </citation>
    <scope>NUCLEOTIDE SEQUENCE [LARGE SCALE GENOMIC DNA]</scope>
    <source>
        <strain evidence="2 3">KMM 3526</strain>
    </source>
</reference>
<accession>A0A7X2ZUJ8</accession>
<proteinExistence type="predicted"/>
<dbReference type="Proteomes" id="UP000540519">
    <property type="component" value="Unassembled WGS sequence"/>
</dbReference>
<gene>
    <name evidence="2" type="ORF">D9O36_12530</name>
</gene>
<keyword evidence="1" id="KW-0732">Signal</keyword>
<dbReference type="InterPro" id="IPR026341">
    <property type="entry name" value="T9SS_type_B"/>
</dbReference>